<organism evidence="10 11">
    <name type="scientific">Labilithrix luteola</name>
    <dbReference type="NCBI Taxonomy" id="1391654"/>
    <lineage>
        <taxon>Bacteria</taxon>
        <taxon>Pseudomonadati</taxon>
        <taxon>Myxococcota</taxon>
        <taxon>Polyangia</taxon>
        <taxon>Polyangiales</taxon>
        <taxon>Labilitrichaceae</taxon>
        <taxon>Labilithrix</taxon>
    </lineage>
</organism>
<keyword evidence="4" id="KW-0862">Zinc</keyword>
<keyword evidence="11" id="KW-1185">Reference proteome</keyword>
<dbReference type="PANTHER" id="PTHR19836">
    <property type="entry name" value="30S RIBOSOMAL PROTEIN S14"/>
    <property type="match status" value="1"/>
</dbReference>
<dbReference type="InterPro" id="IPR001209">
    <property type="entry name" value="Ribosomal_uS14"/>
</dbReference>
<dbReference type="InterPro" id="IPR018271">
    <property type="entry name" value="Ribosomal_uS14_CS"/>
</dbReference>
<dbReference type="GO" id="GO:0015935">
    <property type="term" value="C:small ribosomal subunit"/>
    <property type="evidence" value="ECO:0007669"/>
    <property type="project" value="TreeGrafter"/>
</dbReference>
<dbReference type="InterPro" id="IPR023053">
    <property type="entry name" value="Ribosomal_uS14_bact"/>
</dbReference>
<dbReference type="RefSeq" id="WP_146645201.1">
    <property type="nucleotide sequence ID" value="NZ_CP012333.1"/>
</dbReference>
<name>A0A0K1PJ18_9BACT</name>
<dbReference type="Proteomes" id="UP000064967">
    <property type="component" value="Chromosome"/>
</dbReference>
<keyword evidence="6 10" id="KW-0689">Ribosomal protein</keyword>
<evidence type="ECO:0000256" key="8">
    <source>
        <dbReference type="ARBA" id="ARBA00035167"/>
    </source>
</evidence>
<dbReference type="OrthoDB" id="9810484at2"/>
<dbReference type="NCBIfam" id="NF005974">
    <property type="entry name" value="PRK08061.1"/>
    <property type="match status" value="1"/>
</dbReference>
<accession>A0A0K1PJ18</accession>
<dbReference type="GO" id="GO:0006412">
    <property type="term" value="P:translation"/>
    <property type="evidence" value="ECO:0007669"/>
    <property type="project" value="InterPro"/>
</dbReference>
<dbReference type="InterPro" id="IPR043140">
    <property type="entry name" value="Ribosomal_uS14_sf"/>
</dbReference>
<keyword evidence="7" id="KW-0687">Ribonucleoprotein</keyword>
<comment type="function">
    <text evidence="1">Binds 16S rRNA, required for the assembly of 30S particles and may also be responsible for determining the conformation of the 16S rRNA at the A site.</text>
</comment>
<dbReference type="GO" id="GO:0005737">
    <property type="term" value="C:cytoplasm"/>
    <property type="evidence" value="ECO:0007669"/>
    <property type="project" value="UniProtKB-ARBA"/>
</dbReference>
<evidence type="ECO:0000256" key="9">
    <source>
        <dbReference type="ARBA" id="ARBA00047110"/>
    </source>
</evidence>
<evidence type="ECO:0000256" key="1">
    <source>
        <dbReference type="ARBA" id="ARBA00003686"/>
    </source>
</evidence>
<dbReference type="Gene3D" id="4.10.830.10">
    <property type="entry name" value="30s Ribosomal Protein S14, Chain N"/>
    <property type="match status" value="1"/>
</dbReference>
<evidence type="ECO:0000256" key="5">
    <source>
        <dbReference type="ARBA" id="ARBA00022884"/>
    </source>
</evidence>
<evidence type="ECO:0000256" key="2">
    <source>
        <dbReference type="ARBA" id="ARBA00022723"/>
    </source>
</evidence>
<protein>
    <recommendedName>
        <fullName evidence="8">Small ribosomal subunit protein uS14</fullName>
    </recommendedName>
</protein>
<dbReference type="PROSITE" id="PS00527">
    <property type="entry name" value="RIBOSOMAL_S14"/>
    <property type="match status" value="1"/>
</dbReference>
<keyword evidence="3" id="KW-0699">rRNA-binding</keyword>
<evidence type="ECO:0000256" key="4">
    <source>
        <dbReference type="ARBA" id="ARBA00022833"/>
    </source>
</evidence>
<comment type="subunit">
    <text evidence="9">Part of the 30S ribosomal subunit. Contacts proteins S3 and S10.</text>
</comment>
<dbReference type="GO" id="GO:0003735">
    <property type="term" value="F:structural constituent of ribosome"/>
    <property type="evidence" value="ECO:0007669"/>
    <property type="project" value="InterPro"/>
</dbReference>
<dbReference type="KEGG" id="llu:AKJ09_00202"/>
<evidence type="ECO:0000256" key="7">
    <source>
        <dbReference type="ARBA" id="ARBA00023274"/>
    </source>
</evidence>
<gene>
    <name evidence="10" type="ORF">AKJ09_00202</name>
</gene>
<dbReference type="SUPFAM" id="SSF57716">
    <property type="entry name" value="Glucocorticoid receptor-like (DNA-binding domain)"/>
    <property type="match status" value="1"/>
</dbReference>
<dbReference type="GO" id="GO:0046872">
    <property type="term" value="F:metal ion binding"/>
    <property type="evidence" value="ECO:0007669"/>
    <property type="project" value="UniProtKB-KW"/>
</dbReference>
<keyword evidence="5" id="KW-0694">RNA-binding</keyword>
<keyword evidence="2" id="KW-0479">Metal-binding</keyword>
<evidence type="ECO:0000313" key="11">
    <source>
        <dbReference type="Proteomes" id="UP000064967"/>
    </source>
</evidence>
<evidence type="ECO:0000256" key="6">
    <source>
        <dbReference type="ARBA" id="ARBA00022980"/>
    </source>
</evidence>
<dbReference type="PANTHER" id="PTHR19836:SF19">
    <property type="entry name" value="SMALL RIBOSOMAL SUBUNIT PROTEIN US14M"/>
    <property type="match status" value="1"/>
</dbReference>
<dbReference type="EMBL" id="CP012333">
    <property type="protein sequence ID" value="AKU93538.1"/>
    <property type="molecule type" value="Genomic_DNA"/>
</dbReference>
<evidence type="ECO:0000313" key="10">
    <source>
        <dbReference type="EMBL" id="AKU93538.1"/>
    </source>
</evidence>
<sequence>MARACQFAKLNRAPKFSVRHRNRCKVCGRGRAYYRKFELCRLCLRTFALRGEIPGVIKASW</sequence>
<dbReference type="GO" id="GO:0019843">
    <property type="term" value="F:rRNA binding"/>
    <property type="evidence" value="ECO:0007669"/>
    <property type="project" value="UniProtKB-KW"/>
</dbReference>
<dbReference type="Pfam" id="PF00253">
    <property type="entry name" value="Ribosomal_S14"/>
    <property type="match status" value="1"/>
</dbReference>
<reference evidence="10 11" key="1">
    <citation type="submission" date="2015-08" db="EMBL/GenBank/DDBJ databases">
        <authorList>
            <person name="Babu N.S."/>
            <person name="Beckwith C.J."/>
            <person name="Beseler K.G."/>
            <person name="Brison A."/>
            <person name="Carone J.V."/>
            <person name="Caskin T.P."/>
            <person name="Diamond M."/>
            <person name="Durham M.E."/>
            <person name="Foxe J.M."/>
            <person name="Go M."/>
            <person name="Henderson B.A."/>
            <person name="Jones I.B."/>
            <person name="McGettigan J.A."/>
            <person name="Micheletti S.J."/>
            <person name="Nasrallah M.E."/>
            <person name="Ortiz D."/>
            <person name="Piller C.R."/>
            <person name="Privatt S.R."/>
            <person name="Schneider S.L."/>
            <person name="Sharp S."/>
            <person name="Smith T.C."/>
            <person name="Stanton J.D."/>
            <person name="Ullery H.E."/>
            <person name="Wilson R.J."/>
            <person name="Serrano M.G."/>
            <person name="Buck G."/>
            <person name="Lee V."/>
            <person name="Wang Y."/>
            <person name="Carvalho R."/>
            <person name="Voegtly L."/>
            <person name="Shi R."/>
            <person name="Duckworth R."/>
            <person name="Johnson A."/>
            <person name="Loviza R."/>
            <person name="Walstead R."/>
            <person name="Shah Z."/>
            <person name="Kiflezghi M."/>
            <person name="Wade K."/>
            <person name="Ball S.L."/>
            <person name="Bradley K.W."/>
            <person name="Asai D.J."/>
            <person name="Bowman C.A."/>
            <person name="Russell D.A."/>
            <person name="Pope W.H."/>
            <person name="Jacobs-Sera D."/>
            <person name="Hendrix R.W."/>
            <person name="Hatfull G.F."/>
        </authorList>
    </citation>
    <scope>NUCLEOTIDE SEQUENCE [LARGE SCALE GENOMIC DNA]</scope>
    <source>
        <strain evidence="10 11">DSM 27648</strain>
    </source>
</reference>
<dbReference type="STRING" id="1391654.AKJ09_00202"/>
<dbReference type="AlphaFoldDB" id="A0A0K1PJ18"/>
<evidence type="ECO:0000256" key="3">
    <source>
        <dbReference type="ARBA" id="ARBA00022730"/>
    </source>
</evidence>
<proteinExistence type="predicted"/>